<accession>A0ACC3AGI9</accession>
<sequence>MQPREKIIIEASGKPGDHGFQYFGQRDGVAPAGRPGANGRSSCAATKGTDGKNIRVKLKHSRDKPGTVVVTGTQGDNSGRWEVTNEQIVLLDCKGGDGGNGGRGEDGQQGGEGARGRNATKYRDAEHGGIGARGGDGGYGTNGADGGNAGHAFVELDETDMDLLLPLYWDIRGGKGGGSGTHGQPGDGGIGGDGGNGISWTERYGDRVVERNRPRGSPGPQGPPGNQPAVYLSGGAAGVNGSSQVTIFRNDGTQATYPTRYELKVVSFDIIDENLDGVNEPGEHILISNIRVENTGGMPSPKTAEIKILVHGTHWLEPVESEPVFLPYDIKPGQTVVVPGVLRAYISHERTSRGPGQMLQATDEVQLIATATRLGRTLEDFSGKTQIVIRYPLELDAPKYLDCVEKGDEVTFSWVLRNISSKPYGIDGLLRRAAGTILNDKGQNFEFIDANGEDKMVDLLEVLDPNSEVPISQTFRVSDRAFPYSEAHLELELMLSDPNSRAGNHNQPLSDKHPDHPSLRSIGWYGMRLQIAGTYSLNPNASFLMIVNAYTINAVINQTMRFIQNELGLAYDIFNISVSGNLVSPVTGRTVLEDYEGKSIMIFTNSFPYFRRGSRTIFNFLDPQLVGRLAKAKTSFSFFGPNQSGDIAIKWSSMLGFLRVRPTPEGGNDGSIHSDNMKQFSQLIYSGDGVQFNHSLPRHGFPSQKSMFSKPDSKLDKDAKAAAQKMMKTLPLRRFAVHGNPQPRTESSPGYVEVYEGLPMASKIRYSLQDFDANHNEIPDFNKFVTVASLPFEMRVEMMWNMMKSGASISGINTRELYDIKGTEPGKGVKISVTESREVSEQICRAVFLSVEHDLMHEFALFNQKVSWPDFLPGPVSLQQLPLTQQFFRVSNAMTDQITSTEGSNGFSQIMGTLNAALEPTSFGQLLAQTILFGFGSRKAKLRPELNTNIKTVLDSNFLPDAAKQAQETIQAQAKVVKAQLKAAGSTNKGFEDRKQMLLKSFVMDGGSTSYYDFPLHNPTTRNTEILPTGAPQAKIREWEQFMNTVSDEWAYAEELRNEMVTKG</sequence>
<keyword evidence="2" id="KW-1185">Reference proteome</keyword>
<protein>
    <submittedName>
        <fullName evidence="1">Uncharacterized protein</fullName>
    </submittedName>
</protein>
<organism evidence="1 2">
    <name type="scientific">Neophaeococcomyces mojaviensis</name>
    <dbReference type="NCBI Taxonomy" id="3383035"/>
    <lineage>
        <taxon>Eukaryota</taxon>
        <taxon>Fungi</taxon>
        <taxon>Dikarya</taxon>
        <taxon>Ascomycota</taxon>
        <taxon>Pezizomycotina</taxon>
        <taxon>Eurotiomycetes</taxon>
        <taxon>Chaetothyriomycetidae</taxon>
        <taxon>Chaetothyriales</taxon>
        <taxon>Chaetothyriales incertae sedis</taxon>
        <taxon>Neophaeococcomyces</taxon>
    </lineage>
</organism>
<proteinExistence type="predicted"/>
<dbReference type="EMBL" id="JAPDRQ010000018">
    <property type="protein sequence ID" value="KAJ9662054.1"/>
    <property type="molecule type" value="Genomic_DNA"/>
</dbReference>
<name>A0ACC3AGI9_9EURO</name>
<comment type="caution">
    <text evidence="1">The sequence shown here is derived from an EMBL/GenBank/DDBJ whole genome shotgun (WGS) entry which is preliminary data.</text>
</comment>
<gene>
    <name evidence="1" type="ORF">H2198_001596</name>
</gene>
<evidence type="ECO:0000313" key="2">
    <source>
        <dbReference type="Proteomes" id="UP001172386"/>
    </source>
</evidence>
<reference evidence="1" key="1">
    <citation type="submission" date="2022-10" db="EMBL/GenBank/DDBJ databases">
        <title>Culturing micro-colonial fungi from biological soil crusts in the Mojave desert and describing Neophaeococcomyces mojavensis, and introducing the new genera and species Taxawa tesnikishii.</title>
        <authorList>
            <person name="Kurbessoian T."/>
            <person name="Stajich J.E."/>
        </authorList>
    </citation>
    <scope>NUCLEOTIDE SEQUENCE</scope>
    <source>
        <strain evidence="1">JES_112</strain>
    </source>
</reference>
<evidence type="ECO:0000313" key="1">
    <source>
        <dbReference type="EMBL" id="KAJ9662054.1"/>
    </source>
</evidence>
<dbReference type="Proteomes" id="UP001172386">
    <property type="component" value="Unassembled WGS sequence"/>
</dbReference>